<evidence type="ECO:0000313" key="2">
    <source>
        <dbReference type="Proteomes" id="UP000051950"/>
    </source>
</evidence>
<dbReference type="Proteomes" id="UP000051950">
    <property type="component" value="Unassembled WGS sequence"/>
</dbReference>
<dbReference type="STRING" id="687842.ASU31_18870"/>
<protein>
    <submittedName>
        <fullName evidence="1">Uncharacterized protein</fullName>
    </submittedName>
</protein>
<comment type="caution">
    <text evidence="1">The sequence shown here is derived from an EMBL/GenBank/DDBJ whole genome shotgun (WGS) entry which is preliminary data.</text>
</comment>
<name>A0A0T5VKU9_9SPHI</name>
<dbReference type="EMBL" id="LMZQ01000017">
    <property type="protein sequence ID" value="KRT14490.1"/>
    <property type="molecule type" value="Genomic_DNA"/>
</dbReference>
<organism evidence="1 2">
    <name type="scientific">Pedobacter ginsenosidimutans</name>
    <dbReference type="NCBI Taxonomy" id="687842"/>
    <lineage>
        <taxon>Bacteria</taxon>
        <taxon>Pseudomonadati</taxon>
        <taxon>Bacteroidota</taxon>
        <taxon>Sphingobacteriia</taxon>
        <taxon>Sphingobacteriales</taxon>
        <taxon>Sphingobacteriaceae</taxon>
        <taxon>Pedobacter</taxon>
    </lineage>
</organism>
<reference evidence="1 2" key="1">
    <citation type="submission" date="2015-11" db="EMBL/GenBank/DDBJ databases">
        <title>Sequence of Pedobacter ginsenosidimutans.</title>
        <authorList>
            <person name="Carson E."/>
            <person name="Keyser V."/>
            <person name="Newman J."/>
            <person name="Miller J."/>
        </authorList>
    </citation>
    <scope>NUCLEOTIDE SEQUENCE [LARGE SCALE GENOMIC DNA]</scope>
    <source>
        <strain evidence="1 2">KACC 14530</strain>
    </source>
</reference>
<dbReference type="RefSeq" id="WP_057933833.1">
    <property type="nucleotide sequence ID" value="NZ_LMZQ01000017.1"/>
</dbReference>
<accession>A0A0T5VKU9</accession>
<keyword evidence="2" id="KW-1185">Reference proteome</keyword>
<evidence type="ECO:0000313" key="1">
    <source>
        <dbReference type="EMBL" id="KRT14490.1"/>
    </source>
</evidence>
<gene>
    <name evidence="1" type="ORF">ASU31_18870</name>
</gene>
<proteinExistence type="predicted"/>
<dbReference type="AlphaFoldDB" id="A0A0T5VKU9"/>
<sequence length="179" mass="20240">MELAALIVSIFALLASAASYFFNLKSTNQNKIFDEKIQAYSKIATAIDNAVLALGEGIEEGKDLRKTQPKGYKDDLEEIAENIGEAINEMFDVLMANVVLLPSNVYNSLDEFAMFIDSEENFNIFEKPEKIETLIAELRKRQNEAITLMRDDIHSDQLNKGLHKRLSRNNLGHKIFGEI</sequence>